<feature type="signal peptide" evidence="8">
    <location>
        <begin position="1"/>
        <end position="18"/>
    </location>
</feature>
<organism evidence="9 10">
    <name type="scientific">Kingdonia uniflora</name>
    <dbReference type="NCBI Taxonomy" id="39325"/>
    <lineage>
        <taxon>Eukaryota</taxon>
        <taxon>Viridiplantae</taxon>
        <taxon>Streptophyta</taxon>
        <taxon>Embryophyta</taxon>
        <taxon>Tracheophyta</taxon>
        <taxon>Spermatophyta</taxon>
        <taxon>Magnoliopsida</taxon>
        <taxon>Ranunculales</taxon>
        <taxon>Circaeasteraceae</taxon>
        <taxon>Kingdonia</taxon>
    </lineage>
</organism>
<protein>
    <submittedName>
        <fullName evidence="9">Uncharacterized protein</fullName>
    </submittedName>
</protein>
<keyword evidence="4 8" id="KW-0732">Signal</keyword>
<dbReference type="PANTHER" id="PTHR11802:SF15">
    <property type="entry name" value="SERINE CARBOXYPEPTIDASE-LIKE 32"/>
    <property type="match status" value="1"/>
</dbReference>
<gene>
    <name evidence="9" type="ORF">GIB67_025040</name>
</gene>
<accession>A0A7J7N7S1</accession>
<dbReference type="FunFam" id="3.40.50.11320:FF:000001">
    <property type="entry name" value="Carboxypeptidase"/>
    <property type="match status" value="1"/>
</dbReference>
<keyword evidence="6" id="KW-1015">Disulfide bond</keyword>
<keyword evidence="5" id="KW-0378">Hydrolase</keyword>
<dbReference type="SUPFAM" id="SSF53474">
    <property type="entry name" value="alpha/beta-Hydrolases"/>
    <property type="match status" value="1"/>
</dbReference>
<keyword evidence="3" id="KW-0645">Protease</keyword>
<dbReference type="Gene3D" id="3.40.50.11320">
    <property type="match status" value="1"/>
</dbReference>
<dbReference type="GO" id="GO:0004185">
    <property type="term" value="F:serine-type carboxypeptidase activity"/>
    <property type="evidence" value="ECO:0007669"/>
    <property type="project" value="InterPro"/>
</dbReference>
<dbReference type="Proteomes" id="UP000541444">
    <property type="component" value="Unassembled WGS sequence"/>
</dbReference>
<evidence type="ECO:0000256" key="2">
    <source>
        <dbReference type="ARBA" id="ARBA00022645"/>
    </source>
</evidence>
<comment type="similarity">
    <text evidence="1">Belongs to the peptidase S10 family.</text>
</comment>
<dbReference type="InterPro" id="IPR001563">
    <property type="entry name" value="Peptidase_S10"/>
</dbReference>
<dbReference type="PANTHER" id="PTHR11802">
    <property type="entry name" value="SERINE PROTEASE FAMILY S10 SERINE CARBOXYPEPTIDASE"/>
    <property type="match status" value="1"/>
</dbReference>
<dbReference type="InterPro" id="IPR029058">
    <property type="entry name" value="AB_hydrolase_fold"/>
</dbReference>
<comment type="caution">
    <text evidence="9">The sequence shown here is derived from an EMBL/GenBank/DDBJ whole genome shotgun (WGS) entry which is preliminary data.</text>
</comment>
<dbReference type="GO" id="GO:0005773">
    <property type="term" value="C:vacuole"/>
    <property type="evidence" value="ECO:0007669"/>
    <property type="project" value="TreeGrafter"/>
</dbReference>
<name>A0A7J7N7S1_9MAGN</name>
<proteinExistence type="inferred from homology"/>
<evidence type="ECO:0000256" key="8">
    <source>
        <dbReference type="SAM" id="SignalP"/>
    </source>
</evidence>
<dbReference type="Pfam" id="PF00450">
    <property type="entry name" value="Peptidase_S10"/>
    <property type="match status" value="1"/>
</dbReference>
<evidence type="ECO:0000256" key="3">
    <source>
        <dbReference type="ARBA" id="ARBA00022670"/>
    </source>
</evidence>
<evidence type="ECO:0000256" key="4">
    <source>
        <dbReference type="ARBA" id="ARBA00022729"/>
    </source>
</evidence>
<feature type="chain" id="PRO_5029704672" evidence="8">
    <location>
        <begin position="19"/>
        <end position="437"/>
    </location>
</feature>
<dbReference type="GO" id="GO:0006508">
    <property type="term" value="P:proteolysis"/>
    <property type="evidence" value="ECO:0007669"/>
    <property type="project" value="UniProtKB-KW"/>
</dbReference>
<keyword evidence="2" id="KW-0121">Carboxypeptidase</keyword>
<keyword evidence="10" id="KW-1185">Reference proteome</keyword>
<dbReference type="PRINTS" id="PR00724">
    <property type="entry name" value="CRBOXYPTASEC"/>
</dbReference>
<evidence type="ECO:0000313" key="10">
    <source>
        <dbReference type="Proteomes" id="UP000541444"/>
    </source>
</evidence>
<evidence type="ECO:0000256" key="6">
    <source>
        <dbReference type="ARBA" id="ARBA00023157"/>
    </source>
</evidence>
<dbReference type="Gene3D" id="3.40.50.1820">
    <property type="entry name" value="alpha/beta hydrolase"/>
    <property type="match status" value="2"/>
</dbReference>
<evidence type="ECO:0000256" key="5">
    <source>
        <dbReference type="ARBA" id="ARBA00022801"/>
    </source>
</evidence>
<dbReference type="OrthoDB" id="443318at2759"/>
<evidence type="ECO:0000256" key="7">
    <source>
        <dbReference type="ARBA" id="ARBA00023180"/>
    </source>
</evidence>
<dbReference type="Gene3D" id="6.10.250.940">
    <property type="match status" value="1"/>
</dbReference>
<dbReference type="EMBL" id="JACGCM010000999">
    <property type="protein sequence ID" value="KAF6163176.1"/>
    <property type="molecule type" value="Genomic_DNA"/>
</dbReference>
<reference evidence="9 10" key="1">
    <citation type="journal article" date="2020" name="IScience">
        <title>Genome Sequencing of the Endangered Kingdonia uniflora (Circaeasteraceae, Ranunculales) Reveals Potential Mechanisms of Evolutionary Specialization.</title>
        <authorList>
            <person name="Sun Y."/>
            <person name="Deng T."/>
            <person name="Zhang A."/>
            <person name="Moore M.J."/>
            <person name="Landis J.B."/>
            <person name="Lin N."/>
            <person name="Zhang H."/>
            <person name="Zhang X."/>
            <person name="Huang J."/>
            <person name="Zhang X."/>
            <person name="Sun H."/>
            <person name="Wang H."/>
        </authorList>
    </citation>
    <scope>NUCLEOTIDE SEQUENCE [LARGE SCALE GENOMIC DNA]</scope>
    <source>
        <strain evidence="9">TB1705</strain>
        <tissue evidence="9">Leaf</tissue>
    </source>
</reference>
<evidence type="ECO:0000313" key="9">
    <source>
        <dbReference type="EMBL" id="KAF6163176.1"/>
    </source>
</evidence>
<sequence>MKGLLILGVFAVFSAVGARHGIWSNEKGMKSNEDLVIDLPGQPGVEFRHYAGHVTVNEKNGRALFYWFYESCTHSDYRPLVLWLNGGPGCSSVGYGATQEIGPFIVDKEGRGLKLNPYSWNREANMLFLESPVGVGFSYSNTTTDYNILGDDFTGKYVPELAELIYDMNKDPTLFIDLKGFVLGNPETSDGEDWRGMVDYAWSHAVVSDETHKIIRDTCDFDSNNTWNNGNCSTAVDELLKQYKEIDIYSLYTSVCMNTSMGSDNTYMQVMFKTSSKMMPRIMGGYDPCVDGYANAFYNRPEVQKALHVSDGHHLKNWSICNSKIFSEWSDTKPSVLPIYKKLIAAGLRIWVYSGDTDGRVPVLSTRYSLSSLGLPIKNAWRPWYHQKQVGGWLQEYEGLTFATFRGAGHAVPIFKPSESLAFFASFLSGESPPIKR</sequence>
<evidence type="ECO:0000256" key="1">
    <source>
        <dbReference type="ARBA" id="ARBA00009431"/>
    </source>
</evidence>
<dbReference type="AlphaFoldDB" id="A0A7J7N7S1"/>
<keyword evidence="7" id="KW-0325">Glycoprotein</keyword>